<evidence type="ECO:0000313" key="3">
    <source>
        <dbReference type="Proteomes" id="UP000318864"/>
    </source>
</evidence>
<organism evidence="2 3">
    <name type="scientific">Salinadaptatus halalkaliphilus</name>
    <dbReference type="NCBI Taxonomy" id="2419781"/>
    <lineage>
        <taxon>Archaea</taxon>
        <taxon>Methanobacteriati</taxon>
        <taxon>Methanobacteriota</taxon>
        <taxon>Stenosarchaea group</taxon>
        <taxon>Halobacteria</taxon>
        <taxon>Halobacteriales</taxon>
        <taxon>Natrialbaceae</taxon>
        <taxon>Salinadaptatus</taxon>
    </lineage>
</organism>
<feature type="region of interest" description="Disordered" evidence="1">
    <location>
        <begin position="1"/>
        <end position="64"/>
    </location>
</feature>
<proteinExistence type="predicted"/>
<comment type="caution">
    <text evidence="2">The sequence shown here is derived from an EMBL/GenBank/DDBJ whole genome shotgun (WGS) entry which is preliminary data.</text>
</comment>
<accession>A0A4S3TNF4</accession>
<protein>
    <submittedName>
        <fullName evidence="2">Uncharacterized protein</fullName>
    </submittedName>
</protein>
<evidence type="ECO:0000256" key="1">
    <source>
        <dbReference type="SAM" id="MobiDB-lite"/>
    </source>
</evidence>
<reference evidence="2 3" key="1">
    <citation type="submission" date="2018-10" db="EMBL/GenBank/DDBJ databases">
        <title>Natronolimnobius sp. XQ-INN 246 isolated from Inner Mongolia Autonomous Region of China.</title>
        <authorList>
            <person name="Xue Q."/>
        </authorList>
    </citation>
    <scope>NUCLEOTIDE SEQUENCE [LARGE SCALE GENOMIC DNA]</scope>
    <source>
        <strain evidence="2 3">XQ-INN 246</strain>
    </source>
</reference>
<dbReference type="Proteomes" id="UP000318864">
    <property type="component" value="Unassembled WGS sequence"/>
</dbReference>
<sequence>MQYESSRGNEYCPIDDGTAGHPTGQENTPDSIPSKTHPCHTADAQTRDRPSEQFSAERPKGRAIEHEEIIVAGEGAVILEPMGGDC</sequence>
<feature type="compositionally biased region" description="Polar residues" evidence="1">
    <location>
        <begin position="24"/>
        <end position="34"/>
    </location>
</feature>
<keyword evidence="3" id="KW-1185">Reference proteome</keyword>
<dbReference type="EMBL" id="RBZW01000026">
    <property type="protein sequence ID" value="THE64753.1"/>
    <property type="molecule type" value="Genomic_DNA"/>
</dbReference>
<dbReference type="AlphaFoldDB" id="A0A4S3TNF4"/>
<evidence type="ECO:0000313" key="2">
    <source>
        <dbReference type="EMBL" id="THE64753.1"/>
    </source>
</evidence>
<name>A0A4S3TNF4_9EURY</name>
<feature type="compositionally biased region" description="Basic and acidic residues" evidence="1">
    <location>
        <begin position="45"/>
        <end position="64"/>
    </location>
</feature>
<gene>
    <name evidence="2" type="ORF">D8Y22_11215</name>
</gene>